<reference evidence="3" key="2">
    <citation type="submission" date="2025-08" db="UniProtKB">
        <authorList>
            <consortium name="Ensembl"/>
        </authorList>
    </citation>
    <scope>IDENTIFICATION</scope>
</reference>
<protein>
    <recommendedName>
        <fullName evidence="2">F-box domain-containing protein</fullName>
    </recommendedName>
</protein>
<evidence type="ECO:0000313" key="3">
    <source>
        <dbReference type="Ensembl" id="ENSPNAP00000070723.1"/>
    </source>
</evidence>
<organism evidence="3 4">
    <name type="scientific">Pygocentrus nattereri</name>
    <name type="common">Red-bellied piranha</name>
    <dbReference type="NCBI Taxonomy" id="42514"/>
    <lineage>
        <taxon>Eukaryota</taxon>
        <taxon>Metazoa</taxon>
        <taxon>Chordata</taxon>
        <taxon>Craniata</taxon>
        <taxon>Vertebrata</taxon>
        <taxon>Euteleostomi</taxon>
        <taxon>Actinopterygii</taxon>
        <taxon>Neopterygii</taxon>
        <taxon>Teleostei</taxon>
        <taxon>Ostariophysi</taxon>
        <taxon>Characiformes</taxon>
        <taxon>Characoidei</taxon>
        <taxon>Pygocentrus</taxon>
    </lineage>
</organism>
<dbReference type="Pfam" id="PF12937">
    <property type="entry name" value="F-box-like"/>
    <property type="match status" value="1"/>
</dbReference>
<dbReference type="InterPro" id="IPR036047">
    <property type="entry name" value="F-box-like_dom_sf"/>
</dbReference>
<sequence>MAQPNRRNARGLQLTTGSDGKNMPEPSLLKYMKLRVRVNKQTSRVELEGAEPTLTDLTVQVKEVLLPSTGLSADTEFSLSLNGKELLVDTGQSLSSCGVVSGDMISVILPQSRASSSQPPPPSSQANTRAAVQQSTQQNHTVSIMQRSSDESGTSSSHSGRKRTCNPETEEKLEKGEDEEEAVGPFIPEPMLCCEAELGKVPHSLEMLFQAAQCNSSSDCLLVAAHLLLLETGFLPQGCDVRTGQMPSGWRAAGGVYRLQYTHPHCENSLASVVAVPMGQTLVINATLKTNSTMESARKLVLKPTAYVTEEWAGGNAGAAYKDMQKLSRVFKDQLAYPLLATAREALGLPALFGLAVLPPELLLRILRLLDVHTILSLSAVCTHLHSATQDPTLWRHLLHRDFRACIRPDSEHRDTDWKELYKRRYKQRKELSRCRARCYPYPMPSIYPFTPVPTPPVPLPLHPPGIIGGEYDQRLSIPQGILPRPRYDPIGSLPGHQPGMGIPTGRRSLRPSGIRPADIRRGFI</sequence>
<dbReference type="InterPro" id="IPR001810">
    <property type="entry name" value="F-box_dom"/>
</dbReference>
<dbReference type="SMART" id="SM00256">
    <property type="entry name" value="FBOX"/>
    <property type="match status" value="1"/>
</dbReference>
<accession>A0AAR2L282</accession>
<dbReference type="Proteomes" id="UP001501920">
    <property type="component" value="Chromosome 11"/>
</dbReference>
<feature type="region of interest" description="Disordered" evidence="1">
    <location>
        <begin position="1"/>
        <end position="26"/>
    </location>
</feature>
<dbReference type="PANTHER" id="PTHR15537:SF2">
    <property type="entry name" value="F-BOX ONLY PROTEIN 7"/>
    <property type="match status" value="1"/>
</dbReference>
<gene>
    <name evidence="3" type="primary">FBXO7</name>
</gene>
<evidence type="ECO:0000256" key="1">
    <source>
        <dbReference type="SAM" id="MobiDB-lite"/>
    </source>
</evidence>
<dbReference type="SUPFAM" id="SSF81383">
    <property type="entry name" value="F-box domain"/>
    <property type="match status" value="1"/>
</dbReference>
<evidence type="ECO:0000259" key="2">
    <source>
        <dbReference type="PROSITE" id="PS50181"/>
    </source>
</evidence>
<dbReference type="GO" id="GO:1903599">
    <property type="term" value="P:positive regulation of autophagy of mitochondrion"/>
    <property type="evidence" value="ECO:0007669"/>
    <property type="project" value="TreeGrafter"/>
</dbReference>
<name>A0AAR2L282_PYGNA</name>
<dbReference type="PANTHER" id="PTHR15537">
    <property type="entry name" value="F-BOX ONLY PROTEIN 7"/>
    <property type="match status" value="1"/>
</dbReference>
<feature type="region of interest" description="Disordered" evidence="1">
    <location>
        <begin position="494"/>
        <end position="516"/>
    </location>
</feature>
<dbReference type="GO" id="GO:0019901">
    <property type="term" value="F:protein kinase binding"/>
    <property type="evidence" value="ECO:0007669"/>
    <property type="project" value="InterPro"/>
</dbReference>
<dbReference type="InterPro" id="IPR021625">
    <property type="entry name" value="PI31_Prot_N"/>
</dbReference>
<dbReference type="CDD" id="cd22087">
    <property type="entry name" value="F-box_FBXO7"/>
    <property type="match status" value="1"/>
</dbReference>
<dbReference type="Ensembl" id="ENSPNAT00000081229.1">
    <property type="protein sequence ID" value="ENSPNAP00000070723.1"/>
    <property type="gene ID" value="ENSPNAG00000033443.1"/>
</dbReference>
<dbReference type="FunFam" id="1.20.1280.50:FF:000010">
    <property type="entry name" value="F-box only protein 7"/>
    <property type="match status" value="1"/>
</dbReference>
<dbReference type="GeneTree" id="ENSGT00390000006670"/>
<dbReference type="Gene3D" id="3.40.1000.30">
    <property type="match status" value="1"/>
</dbReference>
<dbReference type="AlphaFoldDB" id="A0AAR2L282"/>
<keyword evidence="4" id="KW-1185">Reference proteome</keyword>
<feature type="compositionally biased region" description="Polar residues" evidence="1">
    <location>
        <begin position="127"/>
        <end position="147"/>
    </location>
</feature>
<dbReference type="Pfam" id="PF11566">
    <property type="entry name" value="PI31_Prot_N"/>
    <property type="match status" value="1"/>
</dbReference>
<evidence type="ECO:0000313" key="4">
    <source>
        <dbReference type="Proteomes" id="UP001501920"/>
    </source>
</evidence>
<dbReference type="PROSITE" id="PS50181">
    <property type="entry name" value="FBOX"/>
    <property type="match status" value="1"/>
</dbReference>
<reference evidence="3 4" key="1">
    <citation type="submission" date="2020-10" db="EMBL/GenBank/DDBJ databases">
        <title>Pygocentrus nattereri (red-bellied piranha) genome, fPygNat1, primary haplotype.</title>
        <authorList>
            <person name="Myers G."/>
            <person name="Meyer A."/>
            <person name="Karagic N."/>
            <person name="Pippel M."/>
            <person name="Winkler S."/>
            <person name="Tracey A."/>
            <person name="Wood J."/>
            <person name="Formenti G."/>
            <person name="Howe K."/>
            <person name="Fedrigo O."/>
            <person name="Jarvis E.D."/>
        </authorList>
    </citation>
    <scope>NUCLEOTIDE SEQUENCE [LARGE SCALE GENOMIC DNA]</scope>
</reference>
<dbReference type="Gene3D" id="1.20.1280.50">
    <property type="match status" value="1"/>
</dbReference>
<feature type="domain" description="F-box" evidence="2">
    <location>
        <begin position="352"/>
        <end position="398"/>
    </location>
</feature>
<proteinExistence type="predicted"/>
<dbReference type="InterPro" id="IPR047118">
    <property type="entry name" value="Fbxo7"/>
</dbReference>
<feature type="region of interest" description="Disordered" evidence="1">
    <location>
        <begin position="112"/>
        <end position="184"/>
    </location>
</feature>
<reference evidence="3" key="3">
    <citation type="submission" date="2025-09" db="UniProtKB">
        <authorList>
            <consortium name="Ensembl"/>
        </authorList>
    </citation>
    <scope>IDENTIFICATION</scope>
</reference>